<dbReference type="OrthoDB" id="8195370at2759"/>
<keyword evidence="3" id="KW-0378">Hydrolase</keyword>
<evidence type="ECO:0000256" key="5">
    <source>
        <dbReference type="SAM" id="MobiDB-lite"/>
    </source>
</evidence>
<evidence type="ECO:0000313" key="7">
    <source>
        <dbReference type="EMBL" id="KAF2889466.1"/>
    </source>
</evidence>
<proteinExistence type="predicted"/>
<evidence type="ECO:0000256" key="3">
    <source>
        <dbReference type="ARBA" id="ARBA00022801"/>
    </source>
</evidence>
<dbReference type="Gene3D" id="3.90.320.10">
    <property type="match status" value="1"/>
</dbReference>
<dbReference type="AlphaFoldDB" id="A0A8K0CQS3"/>
<keyword evidence="2" id="KW-0255">Endonuclease</keyword>
<feature type="compositionally biased region" description="Basic and acidic residues" evidence="5">
    <location>
        <begin position="199"/>
        <end position="214"/>
    </location>
</feature>
<dbReference type="InterPro" id="IPR034720">
    <property type="entry name" value="Viral_alk_exo"/>
</dbReference>
<dbReference type="SUPFAM" id="SSF52980">
    <property type="entry name" value="Restriction endonuclease-like"/>
    <property type="match status" value="1"/>
</dbReference>
<dbReference type="GO" id="GO:0004527">
    <property type="term" value="F:exonuclease activity"/>
    <property type="evidence" value="ECO:0007669"/>
    <property type="project" value="UniProtKB-KW"/>
</dbReference>
<keyword evidence="1" id="KW-0540">Nuclease</keyword>
<gene>
    <name evidence="7" type="ORF">ILUMI_16707</name>
</gene>
<dbReference type="GO" id="GO:0004519">
    <property type="term" value="F:endonuclease activity"/>
    <property type="evidence" value="ECO:0007669"/>
    <property type="project" value="UniProtKB-KW"/>
</dbReference>
<evidence type="ECO:0000256" key="4">
    <source>
        <dbReference type="ARBA" id="ARBA00022839"/>
    </source>
</evidence>
<feature type="domain" description="Mutator-like transposase" evidence="6">
    <location>
        <begin position="106"/>
        <end position="159"/>
    </location>
</feature>
<dbReference type="PANTHER" id="PTHR46609">
    <property type="entry name" value="EXONUCLEASE, PHAGE-TYPE/RECB, C-TERMINAL DOMAIN-CONTAINING PROTEIN"/>
    <property type="match status" value="1"/>
</dbReference>
<dbReference type="PANTHER" id="PTHR46609:SF8">
    <property type="entry name" value="YQAJ VIRAL RECOMBINASE DOMAIN-CONTAINING PROTEIN"/>
    <property type="match status" value="1"/>
</dbReference>
<name>A0A8K0CQS3_IGNLU</name>
<dbReference type="EMBL" id="VTPC01066467">
    <property type="protein sequence ID" value="KAF2889466.1"/>
    <property type="molecule type" value="Genomic_DNA"/>
</dbReference>
<protein>
    <recommendedName>
        <fullName evidence="6">Mutator-like transposase domain-containing protein</fullName>
    </recommendedName>
</protein>
<keyword evidence="4" id="KW-0269">Exonuclease</keyword>
<keyword evidence="8" id="KW-1185">Reference proteome</keyword>
<evidence type="ECO:0000259" key="6">
    <source>
        <dbReference type="Pfam" id="PF20700"/>
    </source>
</evidence>
<comment type="caution">
    <text evidence="7">The sequence shown here is derived from an EMBL/GenBank/DDBJ whole genome shotgun (WGS) entry which is preliminary data.</text>
</comment>
<evidence type="ECO:0000256" key="2">
    <source>
        <dbReference type="ARBA" id="ARBA00022759"/>
    </source>
</evidence>
<evidence type="ECO:0000313" key="8">
    <source>
        <dbReference type="Proteomes" id="UP000801492"/>
    </source>
</evidence>
<sequence>MVPLKRYSRKLRRNKKSLFKQKQMQEKKEKEIVDMVRGILDTIVESIVDDDNAEKTENINPEAEEQDTNWTKPILSEEEYKQYISNLPNILIALLYTDVSKTSIFNNMQAAGEEERALAISNGNIDEDGVPYITVTVDGGWSKRSYGHSYTANSGVVSVAVEARKLLTKDVIEKLGTAVQKAIYVNADGDVTNLREDIRNSKARTDKRKGEEHKHVSRKKVKPSDNKDCGPNIAEVTMPACDLDNEITKIMKRLRIASKQIQLDLEQKTQGQYSNPRYVTEKMHHFTASNLGAVIRRRRILGRIYFTSPAIEYGLRNESVALQKFTEKTGKIVNQCALLVDLEHGFLGASPDGNI</sequence>
<dbReference type="InterPro" id="IPR049012">
    <property type="entry name" value="Mutator_transp_dom"/>
</dbReference>
<dbReference type="Pfam" id="PF01771">
    <property type="entry name" value="Viral_alk_exo"/>
    <property type="match status" value="1"/>
</dbReference>
<organism evidence="7 8">
    <name type="scientific">Ignelater luminosus</name>
    <name type="common">Cucubano</name>
    <name type="synonym">Pyrophorus luminosus</name>
    <dbReference type="NCBI Taxonomy" id="2038154"/>
    <lineage>
        <taxon>Eukaryota</taxon>
        <taxon>Metazoa</taxon>
        <taxon>Ecdysozoa</taxon>
        <taxon>Arthropoda</taxon>
        <taxon>Hexapoda</taxon>
        <taxon>Insecta</taxon>
        <taxon>Pterygota</taxon>
        <taxon>Neoptera</taxon>
        <taxon>Endopterygota</taxon>
        <taxon>Coleoptera</taxon>
        <taxon>Polyphaga</taxon>
        <taxon>Elateriformia</taxon>
        <taxon>Elateroidea</taxon>
        <taxon>Elateridae</taxon>
        <taxon>Agrypninae</taxon>
        <taxon>Pyrophorini</taxon>
        <taxon>Ignelater</taxon>
    </lineage>
</organism>
<feature type="region of interest" description="Disordered" evidence="5">
    <location>
        <begin position="199"/>
        <end position="231"/>
    </location>
</feature>
<evidence type="ECO:0000256" key="1">
    <source>
        <dbReference type="ARBA" id="ARBA00022722"/>
    </source>
</evidence>
<dbReference type="Proteomes" id="UP000801492">
    <property type="component" value="Unassembled WGS sequence"/>
</dbReference>
<dbReference type="InterPro" id="IPR011604">
    <property type="entry name" value="PDDEXK-like_dom_sf"/>
</dbReference>
<accession>A0A8K0CQS3</accession>
<dbReference type="GO" id="GO:0006281">
    <property type="term" value="P:DNA repair"/>
    <property type="evidence" value="ECO:0007669"/>
    <property type="project" value="UniProtKB-ARBA"/>
</dbReference>
<dbReference type="InterPro" id="IPR051703">
    <property type="entry name" value="NF-kappa-B_Signaling_Reg"/>
</dbReference>
<dbReference type="Pfam" id="PF20700">
    <property type="entry name" value="Mutator"/>
    <property type="match status" value="1"/>
</dbReference>
<reference evidence="7" key="1">
    <citation type="submission" date="2019-08" db="EMBL/GenBank/DDBJ databases">
        <title>The genome of the North American firefly Photinus pyralis.</title>
        <authorList>
            <consortium name="Photinus pyralis genome working group"/>
            <person name="Fallon T.R."/>
            <person name="Sander Lower S.E."/>
            <person name="Weng J.-K."/>
        </authorList>
    </citation>
    <scope>NUCLEOTIDE SEQUENCE</scope>
    <source>
        <strain evidence="7">TRF0915ILg1</strain>
        <tissue evidence="7">Whole body</tissue>
    </source>
</reference>
<dbReference type="InterPro" id="IPR011335">
    <property type="entry name" value="Restrct_endonuc-II-like"/>
</dbReference>